<keyword evidence="1" id="KW-0472">Membrane</keyword>
<dbReference type="OrthoDB" id="8456706at2"/>
<feature type="transmembrane region" description="Helical" evidence="1">
    <location>
        <begin position="138"/>
        <end position="158"/>
    </location>
</feature>
<reference evidence="2 3" key="1">
    <citation type="submission" date="2017-04" db="EMBL/GenBank/DDBJ databases">
        <authorList>
            <person name="Afonso C.L."/>
            <person name="Miller P.J."/>
            <person name="Scott M.A."/>
            <person name="Spackman E."/>
            <person name="Goraichik I."/>
            <person name="Dimitrov K.M."/>
            <person name="Suarez D.L."/>
            <person name="Swayne D.E."/>
        </authorList>
    </citation>
    <scope>NUCLEOTIDE SEQUENCE [LARGE SCALE GENOMIC DNA]</scope>
    <source>
        <strain evidence="2 3">B5P</strain>
    </source>
</reference>
<dbReference type="AlphaFoldDB" id="A0A1X7N0A9"/>
<gene>
    <name evidence="2" type="ORF">SAMN02982922_1003</name>
</gene>
<feature type="transmembrane region" description="Helical" evidence="1">
    <location>
        <begin position="113"/>
        <end position="132"/>
    </location>
</feature>
<evidence type="ECO:0000313" key="2">
    <source>
        <dbReference type="EMBL" id="SMH30150.1"/>
    </source>
</evidence>
<feature type="transmembrane region" description="Helical" evidence="1">
    <location>
        <begin position="6"/>
        <end position="25"/>
    </location>
</feature>
<evidence type="ECO:0008006" key="4">
    <source>
        <dbReference type="Google" id="ProtNLM"/>
    </source>
</evidence>
<evidence type="ECO:0000256" key="1">
    <source>
        <dbReference type="SAM" id="Phobius"/>
    </source>
</evidence>
<keyword evidence="1" id="KW-1133">Transmembrane helix</keyword>
<keyword evidence="1" id="KW-0812">Transmembrane</keyword>
<dbReference type="Proteomes" id="UP000193083">
    <property type="component" value="Unassembled WGS sequence"/>
</dbReference>
<sequence length="187" mass="19931">MGLLGIFLLATLCIGLPLALVMGGIGSYLESRNEKTCVECAETILKDARKCKHCGAMQPESVKAVAVPAETALPAIANRQLSDKAGRLKDSPGMADLQTRLRDELARGQRKRFWWAVGVTTFLMVSAASRGARFDMVIAQGVMAGAGAMLVYLLLGALHRRKLNAAYRAGVEGMDEPAPMAGQEAAQ</sequence>
<keyword evidence="3" id="KW-1185">Reference proteome</keyword>
<organism evidence="2 3">
    <name type="scientific">Mesorhizobium australicum</name>
    <dbReference type="NCBI Taxonomy" id="536018"/>
    <lineage>
        <taxon>Bacteria</taxon>
        <taxon>Pseudomonadati</taxon>
        <taxon>Pseudomonadota</taxon>
        <taxon>Alphaproteobacteria</taxon>
        <taxon>Hyphomicrobiales</taxon>
        <taxon>Phyllobacteriaceae</taxon>
        <taxon>Mesorhizobium</taxon>
    </lineage>
</organism>
<evidence type="ECO:0000313" key="3">
    <source>
        <dbReference type="Proteomes" id="UP000193083"/>
    </source>
</evidence>
<protein>
    <recommendedName>
        <fullName evidence="4">Zinc ribbon domain-containing protein</fullName>
    </recommendedName>
</protein>
<name>A0A1X7N0A9_9HYPH</name>
<dbReference type="RefSeq" id="WP_085463138.1">
    <property type="nucleotide sequence ID" value="NZ_FXBL01000004.1"/>
</dbReference>
<dbReference type="EMBL" id="FXBL01000004">
    <property type="protein sequence ID" value="SMH30150.1"/>
    <property type="molecule type" value="Genomic_DNA"/>
</dbReference>
<accession>A0A1X7N0A9</accession>
<proteinExistence type="predicted"/>